<sequence>MYSYSNGGRLARSILSCALLVAGSTSAPALAQATSDPTGDFIPSFTGPKNGDLDLTRIEATFDGAKFRLDATTAAAIGTTPTGL</sequence>
<feature type="chain" id="PRO_5030753130" evidence="1">
    <location>
        <begin position="32"/>
        <end position="84"/>
    </location>
</feature>
<name>A0A7X6BFM8_9SPHN</name>
<dbReference type="Proteomes" id="UP000531251">
    <property type="component" value="Unassembled WGS sequence"/>
</dbReference>
<protein>
    <submittedName>
        <fullName evidence="2">Uncharacterized protein</fullName>
    </submittedName>
</protein>
<reference evidence="2 3" key="1">
    <citation type="submission" date="2020-03" db="EMBL/GenBank/DDBJ databases">
        <title>Genomic Encyclopedia of Type Strains, Phase IV (KMG-IV): sequencing the most valuable type-strain genomes for metagenomic binning, comparative biology and taxonomic classification.</title>
        <authorList>
            <person name="Goeker M."/>
        </authorList>
    </citation>
    <scope>NUCLEOTIDE SEQUENCE [LARGE SCALE GENOMIC DNA]</scope>
    <source>
        <strain evidence="2 3">DSM 7225</strain>
    </source>
</reference>
<dbReference type="RefSeq" id="WP_125978054.1">
    <property type="nucleotide sequence ID" value="NZ_BAAADY010000049.1"/>
</dbReference>
<evidence type="ECO:0000313" key="3">
    <source>
        <dbReference type="Proteomes" id="UP000531251"/>
    </source>
</evidence>
<feature type="signal peptide" evidence="1">
    <location>
        <begin position="1"/>
        <end position="31"/>
    </location>
</feature>
<keyword evidence="3" id="KW-1185">Reference proteome</keyword>
<dbReference type="AlphaFoldDB" id="A0A7X6BFM8"/>
<dbReference type="EMBL" id="JAATJB010000027">
    <property type="protein sequence ID" value="NJC00008.1"/>
    <property type="molecule type" value="Genomic_DNA"/>
</dbReference>
<proteinExistence type="predicted"/>
<organism evidence="2 3">
    <name type="scientific">Sphingomonas trueperi</name>
    <dbReference type="NCBI Taxonomy" id="53317"/>
    <lineage>
        <taxon>Bacteria</taxon>
        <taxon>Pseudomonadati</taxon>
        <taxon>Pseudomonadota</taxon>
        <taxon>Alphaproteobacteria</taxon>
        <taxon>Sphingomonadales</taxon>
        <taxon>Sphingomonadaceae</taxon>
        <taxon>Sphingomonas</taxon>
    </lineage>
</organism>
<accession>A0A7X6BFM8</accession>
<gene>
    <name evidence="2" type="ORF">GGR89_004356</name>
</gene>
<evidence type="ECO:0000313" key="2">
    <source>
        <dbReference type="EMBL" id="NJC00008.1"/>
    </source>
</evidence>
<comment type="caution">
    <text evidence="2">The sequence shown here is derived from an EMBL/GenBank/DDBJ whole genome shotgun (WGS) entry which is preliminary data.</text>
</comment>
<evidence type="ECO:0000256" key="1">
    <source>
        <dbReference type="SAM" id="SignalP"/>
    </source>
</evidence>
<keyword evidence="1" id="KW-0732">Signal</keyword>